<protein>
    <submittedName>
        <fullName evidence="2">Myosin heavy chain 95F</fullName>
    </submittedName>
</protein>
<gene>
    <name evidence="2" type="ORF">Fcan01_04251</name>
</gene>
<dbReference type="EMBL" id="LNIX01000002">
    <property type="protein sequence ID" value="OXA60047.1"/>
    <property type="molecule type" value="Genomic_DNA"/>
</dbReference>
<name>A0A226ESA9_FOLCA</name>
<keyword evidence="3" id="KW-1185">Reference proteome</keyword>
<evidence type="ECO:0000313" key="3">
    <source>
        <dbReference type="Proteomes" id="UP000198287"/>
    </source>
</evidence>
<evidence type="ECO:0000259" key="1">
    <source>
        <dbReference type="Pfam" id="PF16521"/>
    </source>
</evidence>
<dbReference type="Proteomes" id="UP000198287">
    <property type="component" value="Unassembled WGS sequence"/>
</dbReference>
<reference evidence="2 3" key="1">
    <citation type="submission" date="2015-12" db="EMBL/GenBank/DDBJ databases">
        <title>The genome of Folsomia candida.</title>
        <authorList>
            <person name="Faddeeva A."/>
            <person name="Derks M.F."/>
            <person name="Anvar Y."/>
            <person name="Smit S."/>
            <person name="Van Straalen N."/>
            <person name="Roelofs D."/>
        </authorList>
    </citation>
    <scope>NUCLEOTIDE SEQUENCE [LARGE SCALE GENOMIC DNA]</scope>
    <source>
        <strain evidence="2 3">VU population</strain>
        <tissue evidence="2">Whole body</tissue>
    </source>
</reference>
<feature type="domain" description="Myosin VI cargo binding" evidence="1">
    <location>
        <begin position="104"/>
        <end position="180"/>
    </location>
</feature>
<comment type="caution">
    <text evidence="2">The sequence shown here is derived from an EMBL/GenBank/DDBJ whole genome shotgun (WGS) entry which is preliminary data.</text>
</comment>
<dbReference type="AlphaFoldDB" id="A0A226ESA9"/>
<dbReference type="STRING" id="158441.A0A226ESA9"/>
<proteinExistence type="predicted"/>
<dbReference type="OrthoDB" id="6108017at2759"/>
<organism evidence="2 3">
    <name type="scientific">Folsomia candida</name>
    <name type="common">Springtail</name>
    <dbReference type="NCBI Taxonomy" id="158441"/>
    <lineage>
        <taxon>Eukaryota</taxon>
        <taxon>Metazoa</taxon>
        <taxon>Ecdysozoa</taxon>
        <taxon>Arthropoda</taxon>
        <taxon>Hexapoda</taxon>
        <taxon>Collembola</taxon>
        <taxon>Entomobryomorpha</taxon>
        <taxon>Isotomoidea</taxon>
        <taxon>Isotomidae</taxon>
        <taxon>Proisotominae</taxon>
        <taxon>Folsomia</taxon>
    </lineage>
</organism>
<dbReference type="OMA" id="DMISTCE"/>
<dbReference type="InterPro" id="IPR032412">
    <property type="entry name" value="Myosin-VI_CBD"/>
</dbReference>
<accession>A0A226ESA9</accession>
<sequence length="203" mass="23301">METNSEKFYKDMISTCESRISQLLTFSNSSTILEEDKSFSFSMDLSPGKEIEINELIEARSQLEKCRDKDLLAALKDEFCRQLRTHESLRLAKAVIPPSQIVPSSEHHYFKSHDGTRFCHFDGPRIARELILGGIPKLLLAGRDDAQMCQWNLEEAKIAEELGDEITEKDFNTVWFAHGGFPYVRTNRKIRRFLSSAIKKLPS</sequence>
<evidence type="ECO:0000313" key="2">
    <source>
        <dbReference type="EMBL" id="OXA60047.1"/>
    </source>
</evidence>
<dbReference type="Pfam" id="PF16521">
    <property type="entry name" value="Myosin-VI_CBD"/>
    <property type="match status" value="1"/>
</dbReference>